<evidence type="ECO:0000313" key="3">
    <source>
        <dbReference type="Proteomes" id="UP000596661"/>
    </source>
</evidence>
<evidence type="ECO:0000256" key="1">
    <source>
        <dbReference type="SAM" id="MobiDB-lite"/>
    </source>
</evidence>
<dbReference type="EnsemblPlants" id="evm.model.07.956">
    <property type="protein sequence ID" value="cds.evm.model.07.956"/>
    <property type="gene ID" value="evm.TU.07.956"/>
</dbReference>
<accession>A0A803Q753</accession>
<dbReference type="Gramene" id="evm.model.07.956">
    <property type="protein sequence ID" value="cds.evm.model.07.956"/>
    <property type="gene ID" value="evm.TU.07.956"/>
</dbReference>
<reference evidence="2" key="1">
    <citation type="submission" date="2018-11" db="EMBL/GenBank/DDBJ databases">
        <authorList>
            <person name="Grassa J C."/>
        </authorList>
    </citation>
    <scope>NUCLEOTIDE SEQUENCE [LARGE SCALE GENOMIC DNA]</scope>
</reference>
<name>A0A803Q753_CANSA</name>
<feature type="region of interest" description="Disordered" evidence="1">
    <location>
        <begin position="72"/>
        <end position="93"/>
    </location>
</feature>
<keyword evidence="3" id="KW-1185">Reference proteome</keyword>
<reference evidence="2" key="2">
    <citation type="submission" date="2021-03" db="UniProtKB">
        <authorList>
            <consortium name="EnsemblPlants"/>
        </authorList>
    </citation>
    <scope>IDENTIFICATION</scope>
</reference>
<dbReference type="AlphaFoldDB" id="A0A803Q753"/>
<organism evidence="2 3">
    <name type="scientific">Cannabis sativa</name>
    <name type="common">Hemp</name>
    <name type="synonym">Marijuana</name>
    <dbReference type="NCBI Taxonomy" id="3483"/>
    <lineage>
        <taxon>Eukaryota</taxon>
        <taxon>Viridiplantae</taxon>
        <taxon>Streptophyta</taxon>
        <taxon>Embryophyta</taxon>
        <taxon>Tracheophyta</taxon>
        <taxon>Spermatophyta</taxon>
        <taxon>Magnoliopsida</taxon>
        <taxon>eudicotyledons</taxon>
        <taxon>Gunneridae</taxon>
        <taxon>Pentapetalae</taxon>
        <taxon>rosids</taxon>
        <taxon>fabids</taxon>
        <taxon>Rosales</taxon>
        <taxon>Cannabaceae</taxon>
        <taxon>Cannabis</taxon>
    </lineage>
</organism>
<sequence length="174" mass="19381">MVNTRRTLAATFASLGLPEDPMTTDPDVCVPNETRISTNTKDVATSAISTDTTNLATIAGQVDTFISVDLNNRPIPQREDSPLTPPTEGRTHVEQPLGTTIEPRVWYYAGLTGLGIGEPHVELGENLELARLRETVCQVGQTEKPHAIDCNVFAQQRRQFLRWMDDHEYILRSH</sequence>
<proteinExistence type="predicted"/>
<dbReference type="EMBL" id="UZAU01000650">
    <property type="status" value="NOT_ANNOTATED_CDS"/>
    <property type="molecule type" value="Genomic_DNA"/>
</dbReference>
<evidence type="ECO:0000313" key="2">
    <source>
        <dbReference type="EnsemblPlants" id="cds.evm.model.07.956"/>
    </source>
</evidence>
<protein>
    <submittedName>
        <fullName evidence="2">Uncharacterized protein</fullName>
    </submittedName>
</protein>
<dbReference type="Proteomes" id="UP000596661">
    <property type="component" value="Chromosome 7"/>
</dbReference>